<sequence length="188" mass="21356">MIRGNTTHIQSQFISVAAAIEQARQSGKPLTSEALSFLIASRLTPASMAKSGFERTVIHKLDGLYDQGVMTQQIAREVLELQKQMNDRLILIQSKTEAILTQQLELTEYPIPRLFIVLPEEPTKYDPGNWFRTKFRLHFICECGYLIREPTEFFKKYGPFLLLMLELIKFGTSIAGHVVPTLASLKVV</sequence>
<organism evidence="1 2">
    <name type="scientific">Linnemannia gamsii</name>
    <dbReference type="NCBI Taxonomy" id="64522"/>
    <lineage>
        <taxon>Eukaryota</taxon>
        <taxon>Fungi</taxon>
        <taxon>Fungi incertae sedis</taxon>
        <taxon>Mucoromycota</taxon>
        <taxon>Mortierellomycotina</taxon>
        <taxon>Mortierellomycetes</taxon>
        <taxon>Mortierellales</taxon>
        <taxon>Mortierellaceae</taxon>
        <taxon>Linnemannia</taxon>
    </lineage>
</organism>
<protein>
    <submittedName>
        <fullName evidence="1">Uncharacterized protein</fullName>
    </submittedName>
</protein>
<proteinExistence type="predicted"/>
<reference evidence="1" key="1">
    <citation type="journal article" date="2020" name="Fungal Divers.">
        <title>Resolving the Mortierellaceae phylogeny through synthesis of multi-gene phylogenetics and phylogenomics.</title>
        <authorList>
            <person name="Vandepol N."/>
            <person name="Liber J."/>
            <person name="Desiro A."/>
            <person name="Na H."/>
            <person name="Kennedy M."/>
            <person name="Barry K."/>
            <person name="Grigoriev I.V."/>
            <person name="Miller A.N."/>
            <person name="O'Donnell K."/>
            <person name="Stajich J.E."/>
            <person name="Bonito G."/>
        </authorList>
    </citation>
    <scope>NUCLEOTIDE SEQUENCE</scope>
    <source>
        <strain evidence="1">NVP60</strain>
    </source>
</reference>
<dbReference type="AlphaFoldDB" id="A0A9P6QKN7"/>
<gene>
    <name evidence="1" type="ORF">BGZ97_010027</name>
</gene>
<dbReference type="OrthoDB" id="2434002at2759"/>
<evidence type="ECO:0000313" key="2">
    <source>
        <dbReference type="Proteomes" id="UP000823405"/>
    </source>
</evidence>
<feature type="non-terminal residue" evidence="1">
    <location>
        <position position="188"/>
    </location>
</feature>
<evidence type="ECO:0000313" key="1">
    <source>
        <dbReference type="EMBL" id="KAG0276822.1"/>
    </source>
</evidence>
<comment type="caution">
    <text evidence="1">The sequence shown here is derived from an EMBL/GenBank/DDBJ whole genome shotgun (WGS) entry which is preliminary data.</text>
</comment>
<dbReference type="EMBL" id="JAAAIN010005004">
    <property type="protein sequence ID" value="KAG0276822.1"/>
    <property type="molecule type" value="Genomic_DNA"/>
</dbReference>
<keyword evidence="2" id="KW-1185">Reference proteome</keyword>
<name>A0A9P6QKN7_9FUNG</name>
<accession>A0A9P6QKN7</accession>
<dbReference type="Proteomes" id="UP000823405">
    <property type="component" value="Unassembled WGS sequence"/>
</dbReference>